<organism evidence="1 2">
    <name type="scientific">Bradyrhizobium japonicum</name>
    <dbReference type="NCBI Taxonomy" id="375"/>
    <lineage>
        <taxon>Bacteria</taxon>
        <taxon>Pseudomonadati</taxon>
        <taxon>Pseudomonadota</taxon>
        <taxon>Alphaproteobacteria</taxon>
        <taxon>Hyphomicrobiales</taxon>
        <taxon>Nitrobacteraceae</taxon>
        <taxon>Bradyrhizobium</taxon>
    </lineage>
</organism>
<proteinExistence type="predicted"/>
<evidence type="ECO:0000313" key="2">
    <source>
        <dbReference type="Proteomes" id="UP000030377"/>
    </source>
</evidence>
<dbReference type="EMBL" id="JRPN01000004">
    <property type="protein sequence ID" value="KGT80364.1"/>
    <property type="molecule type" value="Genomic_DNA"/>
</dbReference>
<evidence type="ECO:0000313" key="1">
    <source>
        <dbReference type="EMBL" id="KGT80364.1"/>
    </source>
</evidence>
<dbReference type="AlphaFoldDB" id="A0A0A3Y464"/>
<reference evidence="1 2" key="1">
    <citation type="submission" date="2014-09" db="EMBL/GenBank/DDBJ databases">
        <title>Draft genome of Bradyrhizobium japonicum Is-34.</title>
        <authorList>
            <person name="Tsurumaru H."/>
            <person name="Yamakawa T."/>
            <person name="Hashimoto S."/>
            <person name="Okizaki K."/>
            <person name="Kanesaki Y."/>
            <person name="Yoshikawa H."/>
            <person name="Yajima S."/>
        </authorList>
    </citation>
    <scope>NUCLEOTIDE SEQUENCE [LARGE SCALE GENOMIC DNA]</scope>
    <source>
        <strain evidence="1 2">Is-34</strain>
    </source>
</reference>
<name>A0A0A3Y464_BRAJP</name>
<gene>
    <name evidence="1" type="ORF">MA20_07080</name>
</gene>
<dbReference type="Proteomes" id="UP000030377">
    <property type="component" value="Unassembled WGS sequence"/>
</dbReference>
<accession>A0A0A3Y464</accession>
<protein>
    <submittedName>
        <fullName evidence="1">Uncharacterized protein</fullName>
    </submittedName>
</protein>
<comment type="caution">
    <text evidence="1">The sequence shown here is derived from an EMBL/GenBank/DDBJ whole genome shotgun (WGS) entry which is preliminary data.</text>
</comment>
<sequence>MLLLAIGWKIANQPEAQPHLNDDLIKFFERNHFTVVVTDEMVNYTPIIRATRASCHLQVATLSPNGSDRDLIQHLAAGFDRSFVVFRGTVHATQPVLWTVLDYFWSRFLRELGLTEHITSILSVALNSSCNAEQLPWGELQHVHG</sequence>